<dbReference type="PANTHER" id="PTHR45615:SF40">
    <property type="entry name" value="MYOSIN HEAVY CHAIN, NON-MUSCLE"/>
    <property type="match status" value="1"/>
</dbReference>
<feature type="coiled-coil region" evidence="1">
    <location>
        <begin position="437"/>
        <end position="1008"/>
    </location>
</feature>
<organism evidence="3 4">
    <name type="scientific">Zymoseptoria tritici (strain ST99CH_3D7)</name>
    <dbReference type="NCBI Taxonomy" id="1276538"/>
    <lineage>
        <taxon>Eukaryota</taxon>
        <taxon>Fungi</taxon>
        <taxon>Dikarya</taxon>
        <taxon>Ascomycota</taxon>
        <taxon>Pezizomycotina</taxon>
        <taxon>Dothideomycetes</taxon>
        <taxon>Dothideomycetidae</taxon>
        <taxon>Mycosphaerellales</taxon>
        <taxon>Mycosphaerellaceae</taxon>
        <taxon>Zymoseptoria</taxon>
    </lineage>
</organism>
<feature type="coiled-coil region" evidence="1">
    <location>
        <begin position="333"/>
        <end position="360"/>
    </location>
</feature>
<evidence type="ECO:0000313" key="4">
    <source>
        <dbReference type="Proteomes" id="UP000215127"/>
    </source>
</evidence>
<evidence type="ECO:0000313" key="3">
    <source>
        <dbReference type="EMBL" id="SMQ46024.1"/>
    </source>
</evidence>
<feature type="region of interest" description="Disordered" evidence="2">
    <location>
        <begin position="142"/>
        <end position="170"/>
    </location>
</feature>
<feature type="compositionally biased region" description="Polar residues" evidence="2">
    <location>
        <begin position="142"/>
        <end position="152"/>
    </location>
</feature>
<proteinExistence type="predicted"/>
<feature type="region of interest" description="Disordered" evidence="2">
    <location>
        <begin position="1"/>
        <end position="96"/>
    </location>
</feature>
<protein>
    <submittedName>
        <fullName evidence="3">Uncharacterized protein</fullName>
    </submittedName>
</protein>
<feature type="compositionally biased region" description="Acidic residues" evidence="2">
    <location>
        <begin position="72"/>
        <end position="83"/>
    </location>
</feature>
<dbReference type="GO" id="GO:0000146">
    <property type="term" value="F:microfilament motor activity"/>
    <property type="evidence" value="ECO:0007669"/>
    <property type="project" value="TreeGrafter"/>
</dbReference>
<dbReference type="GO" id="GO:0051015">
    <property type="term" value="F:actin filament binding"/>
    <property type="evidence" value="ECO:0007669"/>
    <property type="project" value="TreeGrafter"/>
</dbReference>
<reference evidence="3 4" key="1">
    <citation type="submission" date="2016-06" db="EMBL/GenBank/DDBJ databases">
        <authorList>
            <person name="Kjaerup R.B."/>
            <person name="Dalgaard T.S."/>
            <person name="Juul-Madsen H.R."/>
        </authorList>
    </citation>
    <scope>NUCLEOTIDE SEQUENCE [LARGE SCALE GENOMIC DNA]</scope>
</reference>
<dbReference type="STRING" id="1276538.A0A1X7RF20"/>
<dbReference type="GO" id="GO:0016460">
    <property type="term" value="C:myosin II complex"/>
    <property type="evidence" value="ECO:0007669"/>
    <property type="project" value="TreeGrafter"/>
</dbReference>
<dbReference type="Gene3D" id="1.10.287.1490">
    <property type="match status" value="2"/>
</dbReference>
<dbReference type="PANTHER" id="PTHR45615">
    <property type="entry name" value="MYOSIN HEAVY CHAIN, NON-MUSCLE"/>
    <property type="match status" value="1"/>
</dbReference>
<accession>A0A1X7RF20</accession>
<sequence>MAPKKKNSSSQPIPASAPEPQRTQTRGAARKRRLSDASNVSDRPSSSHSMTAPPSISATPSKRRKRTRATAEPEDAIIEEEEEHITTTTQTRVDPACDTDAGAEEIDTVEVSHKHVRFGGDAEDADPSDTFVEVTDYKTTATHITPHPNKTTMVKRRTTASPHLGADGSKRVKRFSTRHSLPAALSGEDGEQKYILEEHEYAPLHEVLEARMSQRSQQHDARDARMRQLSAQLETETQMGNIDRVEQIESELSRLREEQRNALADSTADDIDMPDEDMLVLESQGEIAYPDLPGEFDVEITERKTSRGTSFGRSSTSRDSALAAEQVKWESERKTYRDAILALQREANDAKSKLQILEIEVKGLAFAGDDISSIDVLNTIRTSFMRVREQVQAAIPGSVPDDASSDELIEILGQHVEEFADRLRTQDKELYEKGVVVADLSKQIQGLLDHLADAKIRNQKLQSNWTQLDESNDHKTRDIEELQEELDNMESERDTLQTEVDNQAEELKAARQENLEFAVQIDKLNKNVKTYMDSEKRLEALIISEEKRYTAEIEQLKSQHEETVTGLDERLEEQTRELEGAEQLAEERQTKITMLEQQILTVETEREALRTDLEHVKALRDDDLQALTTAEKDLQEKSTEVETLDTRVERLEDDLTELNNELDDLRRAVDTERTQREAAEEELDERTTEIEDLNEKLLEQGTQANQLRQKLFEVQQANQKQVKDLESKAAEREEQFQLDIAEEVERREQADELAQDRAGTIEDLEQSIADIEEEMRNKVAERDARIEALELTVNQQNVELATFKVDLRAAEESYDDLQAQSTREREELEASIATLQTNITEHETMIASLQQDAITKANSHNSEIDDRNVRIAELNHTVADYEVQQRELTTEVQSLERRVTAEAEQMLQLQAEKEEEIESLKQQIRDKHAKILVVEEKATLADNQWQEVLLDRDTQIDDLKLERTEARETISQLTTNIDDMVEQFAQYVQATNAQLENMQNAAARSNEVANAEGDAAKSNGERLLDVFRNMGSQQVEVVKETTTVHESATKRKTRGRKKVKDSGIGMDEEDESMLAA</sequence>
<dbReference type="EMBL" id="LT853692">
    <property type="protein sequence ID" value="SMQ46024.1"/>
    <property type="molecule type" value="Genomic_DNA"/>
</dbReference>
<name>A0A1X7RF20_ZYMT9</name>
<feature type="compositionally biased region" description="Basic residues" evidence="2">
    <location>
        <begin position="1050"/>
        <end position="1059"/>
    </location>
</feature>
<dbReference type="Proteomes" id="UP000215127">
    <property type="component" value="Chromosome 1"/>
</dbReference>
<keyword evidence="4" id="KW-1185">Reference proteome</keyword>
<dbReference type="GO" id="GO:0005737">
    <property type="term" value="C:cytoplasm"/>
    <property type="evidence" value="ECO:0007669"/>
    <property type="project" value="TreeGrafter"/>
</dbReference>
<feature type="compositionally biased region" description="Acidic residues" evidence="2">
    <location>
        <begin position="1066"/>
        <end position="1076"/>
    </location>
</feature>
<keyword evidence="1" id="KW-0175">Coiled coil</keyword>
<evidence type="ECO:0000256" key="1">
    <source>
        <dbReference type="SAM" id="Coils"/>
    </source>
</evidence>
<feature type="compositionally biased region" description="Basic and acidic residues" evidence="2">
    <location>
        <begin position="1039"/>
        <end position="1049"/>
    </location>
</feature>
<dbReference type="AlphaFoldDB" id="A0A1X7RF20"/>
<feature type="region of interest" description="Disordered" evidence="2">
    <location>
        <begin position="1039"/>
        <end position="1076"/>
    </location>
</feature>
<feature type="compositionally biased region" description="Polar residues" evidence="2">
    <location>
        <begin position="36"/>
        <end position="60"/>
    </location>
</feature>
<dbReference type="GO" id="GO:0032982">
    <property type="term" value="C:myosin filament"/>
    <property type="evidence" value="ECO:0007669"/>
    <property type="project" value="TreeGrafter"/>
</dbReference>
<evidence type="ECO:0000256" key="2">
    <source>
        <dbReference type="SAM" id="MobiDB-lite"/>
    </source>
</evidence>
<gene>
    <name evidence="3" type="ORF">ZT3D7_G1169</name>
</gene>